<feature type="region of interest" description="Disordered" evidence="1">
    <location>
        <begin position="35"/>
        <end position="70"/>
    </location>
</feature>
<feature type="compositionally biased region" description="Low complexity" evidence="1">
    <location>
        <begin position="35"/>
        <end position="66"/>
    </location>
</feature>
<feature type="chain" id="PRO_5038667130" description="DUF4232 domain-containing protein" evidence="2">
    <location>
        <begin position="31"/>
        <end position="204"/>
    </location>
</feature>
<gene>
    <name evidence="3" type="ORF">SRB5_67260</name>
</gene>
<dbReference type="RefSeq" id="WP_153457332.1">
    <property type="nucleotide sequence ID" value="NZ_WEGJ01000059.1"/>
</dbReference>
<feature type="signal peptide" evidence="2">
    <location>
        <begin position="1"/>
        <end position="30"/>
    </location>
</feature>
<dbReference type="EMBL" id="WEGJ01000059">
    <property type="protein sequence ID" value="MQY16527.1"/>
    <property type="molecule type" value="Genomic_DNA"/>
</dbReference>
<name>A0A7K0CSR0_9ACTN</name>
<sequence length="204" mass="20089">MPMQSVRISSASRRSAAVVAAAVFGAMALAACDDTAAPSSPTPGSDGSGGSAAPASSGSSGAADQGTDVDDVVRCVPNALSYRVERGADIPDQYLLTMTNTGALPCLLPSNDLVVTLPGLDGAADHLGPESEDLSLLEGESGYAAVWLSGNDSPDDETADRVEIALTAAGPATTVPITGDPAVVGASAQVTSVFGTPEAALGQS</sequence>
<comment type="caution">
    <text evidence="3">The sequence shown here is derived from an EMBL/GenBank/DDBJ whole genome shotgun (WGS) entry which is preliminary data.</text>
</comment>
<keyword evidence="4" id="KW-1185">Reference proteome</keyword>
<proteinExistence type="predicted"/>
<evidence type="ECO:0008006" key="5">
    <source>
        <dbReference type="Google" id="ProtNLM"/>
    </source>
</evidence>
<evidence type="ECO:0000313" key="3">
    <source>
        <dbReference type="EMBL" id="MQY16527.1"/>
    </source>
</evidence>
<dbReference type="PROSITE" id="PS51257">
    <property type="entry name" value="PROKAR_LIPOPROTEIN"/>
    <property type="match status" value="1"/>
</dbReference>
<dbReference type="AlphaFoldDB" id="A0A7K0CSR0"/>
<evidence type="ECO:0000256" key="2">
    <source>
        <dbReference type="SAM" id="SignalP"/>
    </source>
</evidence>
<protein>
    <recommendedName>
        <fullName evidence="5">DUF4232 domain-containing protein</fullName>
    </recommendedName>
</protein>
<evidence type="ECO:0000256" key="1">
    <source>
        <dbReference type="SAM" id="MobiDB-lite"/>
    </source>
</evidence>
<dbReference type="Proteomes" id="UP000466345">
    <property type="component" value="Unassembled WGS sequence"/>
</dbReference>
<organism evidence="3 4">
    <name type="scientific">Streptomyces smaragdinus</name>
    <dbReference type="NCBI Taxonomy" id="2585196"/>
    <lineage>
        <taxon>Bacteria</taxon>
        <taxon>Bacillati</taxon>
        <taxon>Actinomycetota</taxon>
        <taxon>Actinomycetes</taxon>
        <taxon>Kitasatosporales</taxon>
        <taxon>Streptomycetaceae</taxon>
        <taxon>Streptomyces</taxon>
    </lineage>
</organism>
<evidence type="ECO:0000313" key="4">
    <source>
        <dbReference type="Proteomes" id="UP000466345"/>
    </source>
</evidence>
<reference evidence="3 4" key="1">
    <citation type="submission" date="2019-10" db="EMBL/GenBank/DDBJ databases">
        <title>Streptomyces smaragdinus sp. nov. and Streptomyces fabii sp. nov., isolated from the gut of fungus growing-termite Macrotermes natalensis.</title>
        <authorList>
            <person name="Schwitalla J."/>
            <person name="Benndorf R."/>
            <person name="Martin K."/>
            <person name="De Beer W."/>
            <person name="Kaster A.-K."/>
            <person name="Vollmers J."/>
            <person name="Poulsen M."/>
            <person name="Beemelmanns C."/>
        </authorList>
    </citation>
    <scope>NUCLEOTIDE SEQUENCE [LARGE SCALE GENOMIC DNA]</scope>
    <source>
        <strain evidence="3 4">RB5</strain>
    </source>
</reference>
<keyword evidence="2" id="KW-0732">Signal</keyword>
<accession>A0A7K0CSR0</accession>